<evidence type="ECO:0008006" key="3">
    <source>
        <dbReference type="Google" id="ProtNLM"/>
    </source>
</evidence>
<organism evidence="2">
    <name type="scientific">Siphoviridae sp. ctxMM9</name>
    <dbReference type="NCBI Taxonomy" id="2827973"/>
    <lineage>
        <taxon>Viruses</taxon>
        <taxon>Duplodnaviria</taxon>
        <taxon>Heunggongvirae</taxon>
        <taxon>Uroviricota</taxon>
        <taxon>Caudoviricetes</taxon>
    </lineage>
</organism>
<keyword evidence="1" id="KW-0812">Transmembrane</keyword>
<protein>
    <recommendedName>
        <fullName evidence="3">Transmembrane protein</fullName>
    </recommendedName>
</protein>
<keyword evidence="1" id="KW-0472">Membrane</keyword>
<sequence>MLIQLNLKLQQRKPEIIHQLSGYSLINLHIIIMIQFKFILMYMMDRIPPIQLLHYIKIINQLLLVLFKHQDSNYGKLQMAMLVCRIAMLFHVVAAIMKRGVNFLS</sequence>
<dbReference type="EMBL" id="BK032759">
    <property type="protein sequence ID" value="DAF58795.1"/>
    <property type="molecule type" value="Genomic_DNA"/>
</dbReference>
<evidence type="ECO:0000313" key="2">
    <source>
        <dbReference type="EMBL" id="DAF58795.1"/>
    </source>
</evidence>
<proteinExistence type="predicted"/>
<keyword evidence="1" id="KW-1133">Transmembrane helix</keyword>
<accession>A0A8S5T6Z8</accession>
<name>A0A8S5T6Z8_9CAUD</name>
<reference evidence="2" key="1">
    <citation type="journal article" date="2021" name="Proc. Natl. Acad. Sci. U.S.A.">
        <title>A Catalog of Tens of Thousands of Viruses from Human Metagenomes Reveals Hidden Associations with Chronic Diseases.</title>
        <authorList>
            <person name="Tisza M.J."/>
            <person name="Buck C.B."/>
        </authorList>
    </citation>
    <scope>NUCLEOTIDE SEQUENCE</scope>
    <source>
        <strain evidence="2">CtxMM9</strain>
    </source>
</reference>
<evidence type="ECO:0000256" key="1">
    <source>
        <dbReference type="SAM" id="Phobius"/>
    </source>
</evidence>
<feature type="transmembrane region" description="Helical" evidence="1">
    <location>
        <begin position="79"/>
        <end position="97"/>
    </location>
</feature>
<feature type="transmembrane region" description="Helical" evidence="1">
    <location>
        <begin position="20"/>
        <end position="44"/>
    </location>
</feature>